<sequence>MGLFSFSNSKKEDEIQVPSPQDMKEEVQEESHGLMDTFHQANESMKETMHNVHLFEGVGKSRQEDPNSDDMDDFVNLLG</sequence>
<gene>
    <name evidence="2" type="ORF">SPAPADRAFT_60932</name>
</gene>
<dbReference type="OMA" id="EATHNMQ"/>
<proteinExistence type="predicted"/>
<dbReference type="AlphaFoldDB" id="G3AKI8"/>
<dbReference type="InParanoid" id="G3AKI8"/>
<feature type="region of interest" description="Disordered" evidence="1">
    <location>
        <begin position="57"/>
        <end position="79"/>
    </location>
</feature>
<reference evidence="2 3" key="1">
    <citation type="journal article" date="2011" name="Proc. Natl. Acad. Sci. U.S.A.">
        <title>Comparative genomics of xylose-fermenting fungi for enhanced biofuel production.</title>
        <authorList>
            <person name="Wohlbach D.J."/>
            <person name="Kuo A."/>
            <person name="Sato T.K."/>
            <person name="Potts K.M."/>
            <person name="Salamov A.A."/>
            <person name="LaButti K.M."/>
            <person name="Sun H."/>
            <person name="Clum A."/>
            <person name="Pangilinan J.L."/>
            <person name="Lindquist E.A."/>
            <person name="Lucas S."/>
            <person name="Lapidus A."/>
            <person name="Jin M."/>
            <person name="Gunawan C."/>
            <person name="Balan V."/>
            <person name="Dale B.E."/>
            <person name="Jeffries T.W."/>
            <person name="Zinkel R."/>
            <person name="Barry K.W."/>
            <person name="Grigoriev I.V."/>
            <person name="Gasch A.P."/>
        </authorList>
    </citation>
    <scope>NUCLEOTIDE SEQUENCE [LARGE SCALE GENOMIC DNA]</scope>
    <source>
        <strain evidence="3">NRRL Y-27907 / 11-Y1</strain>
    </source>
</reference>
<evidence type="ECO:0000313" key="3">
    <source>
        <dbReference type="Proteomes" id="UP000000709"/>
    </source>
</evidence>
<dbReference type="KEGG" id="spaa:SPAPADRAFT_60932"/>
<evidence type="ECO:0000313" key="2">
    <source>
        <dbReference type="EMBL" id="EGW33593.1"/>
    </source>
</evidence>
<dbReference type="GeneID" id="18873641"/>
<accession>G3AKI8</accession>
<dbReference type="EMBL" id="GL996501">
    <property type="protein sequence ID" value="EGW33593.1"/>
    <property type="molecule type" value="Genomic_DNA"/>
</dbReference>
<dbReference type="HOGENOM" id="CLU_2739775_0_0_1"/>
<evidence type="ECO:0000256" key="1">
    <source>
        <dbReference type="SAM" id="MobiDB-lite"/>
    </source>
</evidence>
<dbReference type="RefSeq" id="XP_007375108.1">
    <property type="nucleotide sequence ID" value="XM_007375046.1"/>
</dbReference>
<dbReference type="OrthoDB" id="10365773at2759"/>
<protein>
    <submittedName>
        <fullName evidence="2">Uncharacterized protein</fullName>
    </submittedName>
</protein>
<name>G3AKI8_SPAPN</name>
<organism evidence="3">
    <name type="scientific">Spathaspora passalidarum (strain NRRL Y-27907 / 11-Y1)</name>
    <dbReference type="NCBI Taxonomy" id="619300"/>
    <lineage>
        <taxon>Eukaryota</taxon>
        <taxon>Fungi</taxon>
        <taxon>Dikarya</taxon>
        <taxon>Ascomycota</taxon>
        <taxon>Saccharomycotina</taxon>
        <taxon>Pichiomycetes</taxon>
        <taxon>Debaryomycetaceae</taxon>
        <taxon>Spathaspora</taxon>
    </lineage>
</organism>
<dbReference type="Proteomes" id="UP000000709">
    <property type="component" value="Unassembled WGS sequence"/>
</dbReference>
<keyword evidence="3" id="KW-1185">Reference proteome</keyword>
<feature type="region of interest" description="Disordered" evidence="1">
    <location>
        <begin position="1"/>
        <end position="26"/>
    </location>
</feature>